<dbReference type="FunFam" id="3.40.50.2300:FF:000146">
    <property type="entry name" value="Putative two-component response regulator SSK1p"/>
    <property type="match status" value="1"/>
</dbReference>
<name>A0A4R0RK99_9APHY</name>
<dbReference type="InterPro" id="IPR011006">
    <property type="entry name" value="CheY-like_superfamily"/>
</dbReference>
<evidence type="ECO:0000256" key="1">
    <source>
        <dbReference type="ARBA" id="ARBA00022553"/>
    </source>
</evidence>
<dbReference type="InterPro" id="IPR001789">
    <property type="entry name" value="Sig_transdc_resp-reg_receiver"/>
</dbReference>
<dbReference type="OrthoDB" id="21225at2759"/>
<feature type="region of interest" description="Disordered" evidence="4">
    <location>
        <begin position="1130"/>
        <end position="1256"/>
    </location>
</feature>
<dbReference type="AlphaFoldDB" id="A0A4R0RK99"/>
<dbReference type="PANTHER" id="PTHR45339:SF1">
    <property type="entry name" value="HYBRID SIGNAL TRANSDUCTION HISTIDINE KINASE J"/>
    <property type="match status" value="1"/>
</dbReference>
<dbReference type="Gene3D" id="3.40.50.2300">
    <property type="match status" value="1"/>
</dbReference>
<keyword evidence="2" id="KW-0902">Two-component regulatory system</keyword>
<feature type="compositionally biased region" description="Low complexity" evidence="4">
    <location>
        <begin position="1098"/>
        <end position="1112"/>
    </location>
</feature>
<feature type="compositionally biased region" description="Low complexity" evidence="4">
    <location>
        <begin position="666"/>
        <end position="676"/>
    </location>
</feature>
<dbReference type="PANTHER" id="PTHR45339">
    <property type="entry name" value="HYBRID SIGNAL TRANSDUCTION HISTIDINE KINASE J"/>
    <property type="match status" value="1"/>
</dbReference>
<feature type="region of interest" description="Disordered" evidence="4">
    <location>
        <begin position="972"/>
        <end position="999"/>
    </location>
</feature>
<dbReference type="Proteomes" id="UP000292702">
    <property type="component" value="Unassembled WGS sequence"/>
</dbReference>
<feature type="region of interest" description="Disordered" evidence="4">
    <location>
        <begin position="132"/>
        <end position="157"/>
    </location>
</feature>
<feature type="compositionally biased region" description="Low complexity" evidence="4">
    <location>
        <begin position="1141"/>
        <end position="1159"/>
    </location>
</feature>
<feature type="region of interest" description="Disordered" evidence="4">
    <location>
        <begin position="1077"/>
        <end position="1112"/>
    </location>
</feature>
<feature type="compositionally biased region" description="Polar residues" evidence="4">
    <location>
        <begin position="979"/>
        <end position="999"/>
    </location>
</feature>
<feature type="region of interest" description="Disordered" evidence="4">
    <location>
        <begin position="467"/>
        <end position="497"/>
    </location>
</feature>
<feature type="region of interest" description="Disordered" evidence="4">
    <location>
        <begin position="1"/>
        <end position="28"/>
    </location>
</feature>
<evidence type="ECO:0000313" key="6">
    <source>
        <dbReference type="EMBL" id="TCD62734.1"/>
    </source>
</evidence>
<feature type="region of interest" description="Disordered" evidence="4">
    <location>
        <begin position="723"/>
        <end position="895"/>
    </location>
</feature>
<keyword evidence="7" id="KW-1185">Reference proteome</keyword>
<dbReference type="SUPFAM" id="SSF52172">
    <property type="entry name" value="CheY-like"/>
    <property type="match status" value="1"/>
</dbReference>
<reference evidence="6 7" key="1">
    <citation type="submission" date="2018-11" db="EMBL/GenBank/DDBJ databases">
        <title>Genome assembly of Steccherinum ochraceum LE-BIN_3174, the white-rot fungus of the Steccherinaceae family (The Residual Polyporoid clade, Polyporales, Basidiomycota).</title>
        <authorList>
            <person name="Fedorova T.V."/>
            <person name="Glazunova O.A."/>
            <person name="Landesman E.O."/>
            <person name="Moiseenko K.V."/>
            <person name="Psurtseva N.V."/>
            <person name="Savinova O.S."/>
            <person name="Shakhova N.V."/>
            <person name="Tyazhelova T.V."/>
            <person name="Vasina D.V."/>
        </authorList>
    </citation>
    <scope>NUCLEOTIDE SEQUENCE [LARGE SCALE GENOMIC DNA]</scope>
    <source>
        <strain evidence="6 7">LE-BIN_3174</strain>
    </source>
</reference>
<evidence type="ECO:0000256" key="2">
    <source>
        <dbReference type="ARBA" id="ARBA00023012"/>
    </source>
</evidence>
<feature type="compositionally biased region" description="Basic and acidic residues" evidence="4">
    <location>
        <begin position="75"/>
        <end position="89"/>
    </location>
</feature>
<feature type="compositionally biased region" description="Low complexity" evidence="4">
    <location>
        <begin position="804"/>
        <end position="830"/>
    </location>
</feature>
<comment type="caution">
    <text evidence="6">The sequence shown here is derived from an EMBL/GenBank/DDBJ whole genome shotgun (WGS) entry which is preliminary data.</text>
</comment>
<gene>
    <name evidence="6" type="primary">SSK1</name>
    <name evidence="6" type="ORF">EIP91_006459</name>
</gene>
<dbReference type="PROSITE" id="PS50110">
    <property type="entry name" value="RESPONSE_REGULATORY"/>
    <property type="match status" value="1"/>
</dbReference>
<evidence type="ECO:0000256" key="4">
    <source>
        <dbReference type="SAM" id="MobiDB-lite"/>
    </source>
</evidence>
<dbReference type="CDD" id="cd17546">
    <property type="entry name" value="REC_hyHK_CKI1_RcsC-like"/>
    <property type="match status" value="1"/>
</dbReference>
<protein>
    <submittedName>
        <fullName evidence="6">Ssk1 response regulator receiver</fullName>
    </submittedName>
</protein>
<feature type="domain" description="Response regulatory" evidence="5">
    <location>
        <begin position="901"/>
        <end position="1051"/>
    </location>
</feature>
<evidence type="ECO:0000256" key="3">
    <source>
        <dbReference type="PROSITE-ProRule" id="PRU00169"/>
    </source>
</evidence>
<feature type="compositionally biased region" description="Low complexity" evidence="4">
    <location>
        <begin position="57"/>
        <end position="67"/>
    </location>
</feature>
<feature type="modified residue" description="4-aspartylphosphate" evidence="3">
    <location>
        <position position="950"/>
    </location>
</feature>
<evidence type="ECO:0000313" key="7">
    <source>
        <dbReference type="Proteomes" id="UP000292702"/>
    </source>
</evidence>
<feature type="region of interest" description="Disordered" evidence="4">
    <location>
        <begin position="327"/>
        <end position="353"/>
    </location>
</feature>
<feature type="region of interest" description="Disordered" evidence="4">
    <location>
        <begin position="656"/>
        <end position="704"/>
    </location>
</feature>
<feature type="compositionally biased region" description="Basic and acidic residues" evidence="4">
    <location>
        <begin position="680"/>
        <end position="693"/>
    </location>
</feature>
<organism evidence="6 7">
    <name type="scientific">Steccherinum ochraceum</name>
    <dbReference type="NCBI Taxonomy" id="92696"/>
    <lineage>
        <taxon>Eukaryota</taxon>
        <taxon>Fungi</taxon>
        <taxon>Dikarya</taxon>
        <taxon>Basidiomycota</taxon>
        <taxon>Agaricomycotina</taxon>
        <taxon>Agaricomycetes</taxon>
        <taxon>Polyporales</taxon>
        <taxon>Steccherinaceae</taxon>
        <taxon>Steccherinum</taxon>
    </lineage>
</organism>
<sequence length="1256" mass="133177">MPETRLPAVRIPTARPESGNGDELGQDAIVVDLPPSSKFAIAWPADSSNVGPHPLTSERTTSLSSSESETDMSEEEPRAPQRRATRTDGFDDSDFVTPTSHLNLDQDPIEQASQAPSLPRLSRAFSMPLPSQLSALQNPRRLSVSPGSPSPGPDQQIPDLGHFQELSLELADSVQTIIQTLLQLSPPQILDPAKEQYSACTLSIPTPSVSAIFTSMKNLNYMSANMAALNAHGTDSPTAPVSTIHNDFDIGEVLQSVGDSLSGMAAQVGIDLVLFHGDVGMKHVAVKGDVSGISYTLSHIIRQVVGSGWRGDSVEIGLYIDSATEKLDSNRPVTPETGTDPQDDSQERTDPSFSSHILRRLLRYIGATLDVDSAPRHPSFTGFACEVNLVLDPGDPSVIDRAVPTSPESFVGYPEFQIAQEPTLEQLTLFADSLRGKKATLHATTTGPFAHHLSSYLTAWGMDVSHVSTEPDSDNSSERAESTESGETATTVPGLSEQLPNYFPSGLTREPLSFVLIDDDVQVLRSCLLKAKAEQAYPLSLNSRKRPSLASNHRPKSSPQVARVIGPTPSNGPLSTHVVIIHFTSLSKFKLVKDAIQSILTPYNGIAGRIPEVIVIPKPAGPRRFLTALHTAVTKPVVDPFFVPIATSPSSPGMHAFSPFGMTNAPRSPGGRSSGSLRTASDRSNRSPKEHPAEGSFLASSPLGGSDRMEYFSDAAVRMGTSPSTGLVIQSPDGQPAGIFFHPKGRPWTNTPNPERAEGQRSTSFLLPAGMEEPSNRPSSRTKARAQLPLPDEETVSKVSKGKAPQPSSSASDDLPSLSSDQSISTSEISVPPLPGPSRFVSRRSSQASATSSPPMSPQARTGPTSSMRRAPRRQTIDTTSPSGQPKKKGPGDANIVPPISVLIVDDNPIEQTILSTFMKKKKIKYDVAKNGEEAVNKWRTGVFHLILMDIQMPVMDGIQATKEIRRLEKLNSGGAFPSTPQSEGQQTPSEASTTSQSSLTPSYRSSVIIVALTASSLQADRVAALAAGCNDFLTKPVTLEWLNGKIIEWGSIKALQMWADIRPDVVKTISSGQAAQAQNVARRLHVPEGRSTPTGARSRSSSLSRRNAAVQEATAKSSAAAAAILAAGAEKPATPDTPLSDDSPGQSSSKSSGNEGNSFPHLVAPPSVPPTVSVTAPTPKSSSGEAARSDERITDTISARAPDEEALAGHESGPPRAASEPTDTSPGQPAASPPSAPTSIPDTFNEENSAPGPPQ</sequence>
<feature type="region of interest" description="Disordered" evidence="4">
    <location>
        <begin position="42"/>
        <end position="115"/>
    </location>
</feature>
<dbReference type="GO" id="GO:0000156">
    <property type="term" value="F:phosphorelay response regulator activity"/>
    <property type="evidence" value="ECO:0007669"/>
    <property type="project" value="UniProtKB-ARBA"/>
</dbReference>
<accession>A0A4R0RK99</accession>
<proteinExistence type="predicted"/>
<feature type="compositionally biased region" description="Low complexity" evidence="4">
    <location>
        <begin position="843"/>
        <end position="860"/>
    </location>
</feature>
<evidence type="ECO:0000259" key="5">
    <source>
        <dbReference type="PROSITE" id="PS50110"/>
    </source>
</evidence>
<dbReference type="EMBL" id="RWJN01000349">
    <property type="protein sequence ID" value="TCD62734.1"/>
    <property type="molecule type" value="Genomic_DNA"/>
</dbReference>
<keyword evidence="1 3" id="KW-0597">Phosphoprotein</keyword>
<feature type="compositionally biased region" description="Low complexity" evidence="4">
    <location>
        <begin position="1171"/>
        <end position="1184"/>
    </location>
</feature>
<feature type="region of interest" description="Disordered" evidence="4">
    <location>
        <begin position="543"/>
        <end position="569"/>
    </location>
</feature>
<dbReference type="SMART" id="SM00448">
    <property type="entry name" value="REC"/>
    <property type="match status" value="1"/>
</dbReference>
<dbReference type="STRING" id="92696.A0A4R0RK99"/>
<dbReference type="Pfam" id="PF00072">
    <property type="entry name" value="Response_reg"/>
    <property type="match status" value="1"/>
</dbReference>